<feature type="transmembrane region" description="Helical" evidence="11">
    <location>
        <begin position="160"/>
        <end position="178"/>
    </location>
</feature>
<feature type="transmembrane region" description="Helical" evidence="11">
    <location>
        <begin position="6"/>
        <end position="23"/>
    </location>
</feature>
<keyword evidence="7 11" id="KW-1133">Transmembrane helix</keyword>
<keyword evidence="4" id="KW-1003">Cell membrane</keyword>
<evidence type="ECO:0000256" key="3">
    <source>
        <dbReference type="ARBA" id="ARBA00022448"/>
    </source>
</evidence>
<evidence type="ECO:0000313" key="13">
    <source>
        <dbReference type="Proteomes" id="UP000520814"/>
    </source>
</evidence>
<dbReference type="PANTHER" id="PTHR32196">
    <property type="entry name" value="ABC TRANSPORTER PERMEASE PROTEIN YPHD-RELATED-RELATED"/>
    <property type="match status" value="1"/>
</dbReference>
<name>A0A7W9SQY9_ARMRO</name>
<feature type="transmembrane region" description="Helical" evidence="11">
    <location>
        <begin position="35"/>
        <end position="54"/>
    </location>
</feature>
<keyword evidence="8 11" id="KW-0472">Membrane</keyword>
<organism evidence="12 13">
    <name type="scientific">Armatimonas rosea</name>
    <dbReference type="NCBI Taxonomy" id="685828"/>
    <lineage>
        <taxon>Bacteria</taxon>
        <taxon>Bacillati</taxon>
        <taxon>Armatimonadota</taxon>
        <taxon>Armatimonadia</taxon>
        <taxon>Armatimonadales</taxon>
        <taxon>Armatimonadaceae</taxon>
        <taxon>Armatimonas</taxon>
    </lineage>
</organism>
<evidence type="ECO:0000256" key="2">
    <source>
        <dbReference type="ARBA" id="ARBA00011262"/>
    </source>
</evidence>
<feature type="transmembrane region" description="Helical" evidence="11">
    <location>
        <begin position="85"/>
        <end position="110"/>
    </location>
</feature>
<proteinExistence type="predicted"/>
<protein>
    <recommendedName>
        <fullName evidence="10">Autoinducer 2 import system permease protein LsrC</fullName>
    </recommendedName>
</protein>
<dbReference type="InterPro" id="IPR001851">
    <property type="entry name" value="ABC_transp_permease"/>
</dbReference>
<dbReference type="RefSeq" id="WP_184195273.1">
    <property type="nucleotide sequence ID" value="NZ_JACHGW010000002.1"/>
</dbReference>
<keyword evidence="5" id="KW-0997">Cell inner membrane</keyword>
<feature type="transmembrane region" description="Helical" evidence="11">
    <location>
        <begin position="207"/>
        <end position="226"/>
    </location>
</feature>
<dbReference type="EMBL" id="JACHGW010000002">
    <property type="protein sequence ID" value="MBB6050398.1"/>
    <property type="molecule type" value="Genomic_DNA"/>
</dbReference>
<sequence>MPRRELPIAVALIALIVVVSVIQPRFLSESSIQSVLLWLPLIAVCAMGQMLVILTRGIDVSVGSTLALSGMLTAMLLRDHKDLNVFVAAAIGAGIGGGLGAVNGLLIAFARVPAIVATLATLGIYRGLTFVVSGGVQVNDYEIPKALAAWTTTGLFNNKLPWVVLVAALVAFLTHAFLTRTRIGRNLYAIGGNPDAAALRGVPVRPVILLAYVLCGMGAGLAGVLYASRFGNVNPASIGNGFELLVIAAAVIGGTSIFGGVGSATGAFLGCVLLGVINVALAVLQIADTWQTAVYGLVILAAVLFDDATARRLRLNATGEE</sequence>
<dbReference type="GO" id="GO:0005886">
    <property type="term" value="C:plasma membrane"/>
    <property type="evidence" value="ECO:0007669"/>
    <property type="project" value="UniProtKB-SubCell"/>
</dbReference>
<keyword evidence="6 11" id="KW-0812">Transmembrane</keyword>
<evidence type="ECO:0000256" key="6">
    <source>
        <dbReference type="ARBA" id="ARBA00022692"/>
    </source>
</evidence>
<evidence type="ECO:0000256" key="5">
    <source>
        <dbReference type="ARBA" id="ARBA00022519"/>
    </source>
</evidence>
<dbReference type="Proteomes" id="UP000520814">
    <property type="component" value="Unassembled WGS sequence"/>
</dbReference>
<evidence type="ECO:0000256" key="8">
    <source>
        <dbReference type="ARBA" id="ARBA00023136"/>
    </source>
</evidence>
<feature type="transmembrane region" description="Helical" evidence="11">
    <location>
        <begin position="266"/>
        <end position="287"/>
    </location>
</feature>
<dbReference type="PANTHER" id="PTHR32196:SF29">
    <property type="entry name" value="AUTOINDUCER 2 IMPORT SYSTEM PERMEASE PROTEIN LSRC"/>
    <property type="match status" value="1"/>
</dbReference>
<comment type="function">
    <text evidence="9">Part of the ABC transporter complex LsrABCD involved in autoinducer 2 (AI-2) import. Probably responsible for the translocation of the substrate across the membrane.</text>
</comment>
<feature type="transmembrane region" description="Helical" evidence="11">
    <location>
        <begin position="238"/>
        <end position="259"/>
    </location>
</feature>
<evidence type="ECO:0000256" key="10">
    <source>
        <dbReference type="ARBA" id="ARBA00039382"/>
    </source>
</evidence>
<evidence type="ECO:0000256" key="7">
    <source>
        <dbReference type="ARBA" id="ARBA00022989"/>
    </source>
</evidence>
<evidence type="ECO:0000313" key="12">
    <source>
        <dbReference type="EMBL" id="MBB6050398.1"/>
    </source>
</evidence>
<evidence type="ECO:0000256" key="1">
    <source>
        <dbReference type="ARBA" id="ARBA00004651"/>
    </source>
</evidence>
<comment type="caution">
    <text evidence="12">The sequence shown here is derived from an EMBL/GenBank/DDBJ whole genome shotgun (WGS) entry which is preliminary data.</text>
</comment>
<dbReference type="Pfam" id="PF02653">
    <property type="entry name" value="BPD_transp_2"/>
    <property type="match status" value="1"/>
</dbReference>
<evidence type="ECO:0000256" key="4">
    <source>
        <dbReference type="ARBA" id="ARBA00022475"/>
    </source>
</evidence>
<dbReference type="AlphaFoldDB" id="A0A7W9SQY9"/>
<evidence type="ECO:0000256" key="9">
    <source>
        <dbReference type="ARBA" id="ARBA00025439"/>
    </source>
</evidence>
<evidence type="ECO:0000256" key="11">
    <source>
        <dbReference type="SAM" id="Phobius"/>
    </source>
</evidence>
<dbReference type="GO" id="GO:0022857">
    <property type="term" value="F:transmembrane transporter activity"/>
    <property type="evidence" value="ECO:0007669"/>
    <property type="project" value="InterPro"/>
</dbReference>
<dbReference type="CDD" id="cd06579">
    <property type="entry name" value="TM_PBP1_transp_AraH_like"/>
    <property type="match status" value="1"/>
</dbReference>
<keyword evidence="3" id="KW-0813">Transport</keyword>
<feature type="transmembrane region" description="Helical" evidence="11">
    <location>
        <begin position="293"/>
        <end position="310"/>
    </location>
</feature>
<comment type="subunit">
    <text evidence="2">The complex is composed of two ATP-binding proteins (LsrA), two transmembrane proteins (LsrC and LsrD) and a solute-binding protein (LsrB).</text>
</comment>
<accession>A0A7W9SQY9</accession>
<comment type="subcellular location">
    <subcellularLocation>
        <location evidence="1">Cell membrane</location>
        <topology evidence="1">Multi-pass membrane protein</topology>
    </subcellularLocation>
</comment>
<reference evidence="12 13" key="1">
    <citation type="submission" date="2020-08" db="EMBL/GenBank/DDBJ databases">
        <title>Genomic Encyclopedia of Type Strains, Phase IV (KMG-IV): sequencing the most valuable type-strain genomes for metagenomic binning, comparative biology and taxonomic classification.</title>
        <authorList>
            <person name="Goeker M."/>
        </authorList>
    </citation>
    <scope>NUCLEOTIDE SEQUENCE [LARGE SCALE GENOMIC DNA]</scope>
    <source>
        <strain evidence="12 13">DSM 23562</strain>
    </source>
</reference>
<keyword evidence="13" id="KW-1185">Reference proteome</keyword>
<gene>
    <name evidence="12" type="ORF">HNQ39_002189</name>
</gene>